<reference evidence="2 3" key="1">
    <citation type="submission" date="2023-11" db="EMBL/GenBank/DDBJ databases">
        <title>MicrobeMod: A computational toolkit for identifying prokaryotic methylation and restriction-modification with nanopore sequencing.</title>
        <authorList>
            <person name="Crits-Christoph A."/>
            <person name="Kang S.C."/>
            <person name="Lee H."/>
            <person name="Ostrov N."/>
        </authorList>
    </citation>
    <scope>NUCLEOTIDE SEQUENCE [LARGE SCALE GENOMIC DNA]</scope>
    <source>
        <strain evidence="2 3">ATCC 49870</strain>
    </source>
</reference>
<gene>
    <name evidence="2" type="ORF">SR882_10250</name>
</gene>
<proteinExistence type="predicted"/>
<dbReference type="Proteomes" id="UP001327459">
    <property type="component" value="Chromosome"/>
</dbReference>
<evidence type="ECO:0000313" key="3">
    <source>
        <dbReference type="Proteomes" id="UP001327459"/>
    </source>
</evidence>
<dbReference type="EMBL" id="CP140153">
    <property type="protein sequence ID" value="WQH16131.1"/>
    <property type="molecule type" value="Genomic_DNA"/>
</dbReference>
<sequence>MAQHIITGSGAPSARPEHPGQHYVDESASPRVTYIGLDTDPEAPVAECWQEVGSGGGSSGGTLAWFTDLMLEPTNGGEYVHDGAGDGSQVVVDFFSLNLEAQDLPFTCRVKALNGNGGINYSGPWDSEFIALDDGLNMDTAGEINVNGDVTDCAGIDMEFGAVYSSLGGSTQPPGQIVLTAKARILKQPGGGAA</sequence>
<protein>
    <recommendedName>
        <fullName evidence="4">Lipid/polyisoprenoid-binding YceI-like domain-containing protein</fullName>
    </recommendedName>
</protein>
<evidence type="ECO:0000313" key="2">
    <source>
        <dbReference type="EMBL" id="WQH16131.1"/>
    </source>
</evidence>
<evidence type="ECO:0008006" key="4">
    <source>
        <dbReference type="Google" id="ProtNLM"/>
    </source>
</evidence>
<keyword evidence="3" id="KW-1185">Reference proteome</keyword>
<feature type="region of interest" description="Disordered" evidence="1">
    <location>
        <begin position="1"/>
        <end position="27"/>
    </location>
</feature>
<feature type="compositionally biased region" description="Basic and acidic residues" evidence="1">
    <location>
        <begin position="15"/>
        <end position="25"/>
    </location>
</feature>
<organism evidence="2 3">
    <name type="scientific">Guyparkeria halophila</name>
    <dbReference type="NCBI Taxonomy" id="47960"/>
    <lineage>
        <taxon>Bacteria</taxon>
        <taxon>Pseudomonadati</taxon>
        <taxon>Pseudomonadota</taxon>
        <taxon>Gammaproteobacteria</taxon>
        <taxon>Chromatiales</taxon>
        <taxon>Thioalkalibacteraceae</taxon>
        <taxon>Guyparkeria</taxon>
    </lineage>
</organism>
<dbReference type="RefSeq" id="WP_322521146.1">
    <property type="nucleotide sequence ID" value="NZ_CP140153.1"/>
</dbReference>
<name>A0ABZ0YVR5_9GAMM</name>
<evidence type="ECO:0000256" key="1">
    <source>
        <dbReference type="SAM" id="MobiDB-lite"/>
    </source>
</evidence>
<accession>A0ABZ0YVR5</accession>